<dbReference type="Proteomes" id="UP001154282">
    <property type="component" value="Unassembled WGS sequence"/>
</dbReference>
<dbReference type="PANTHER" id="PTHR31563:SF1">
    <property type="entry name" value="ION CHANNEL CASTOR-RELATED"/>
    <property type="match status" value="1"/>
</dbReference>
<reference evidence="1" key="1">
    <citation type="submission" date="2022-08" db="EMBL/GenBank/DDBJ databases">
        <authorList>
            <person name="Gutierrez-Valencia J."/>
        </authorList>
    </citation>
    <scope>NUCLEOTIDE SEQUENCE</scope>
</reference>
<accession>A0AAV0K398</accession>
<organism evidence="1 2">
    <name type="scientific">Linum tenue</name>
    <dbReference type="NCBI Taxonomy" id="586396"/>
    <lineage>
        <taxon>Eukaryota</taxon>
        <taxon>Viridiplantae</taxon>
        <taxon>Streptophyta</taxon>
        <taxon>Embryophyta</taxon>
        <taxon>Tracheophyta</taxon>
        <taxon>Spermatophyta</taxon>
        <taxon>Magnoliopsida</taxon>
        <taxon>eudicotyledons</taxon>
        <taxon>Gunneridae</taxon>
        <taxon>Pentapetalae</taxon>
        <taxon>rosids</taxon>
        <taxon>fabids</taxon>
        <taxon>Malpighiales</taxon>
        <taxon>Linaceae</taxon>
        <taxon>Linum</taxon>
    </lineage>
</organism>
<dbReference type="InterPro" id="IPR044849">
    <property type="entry name" value="CASTOR/POLLUX/SYM8-like"/>
</dbReference>
<name>A0AAV0K398_9ROSI</name>
<evidence type="ECO:0008006" key="3">
    <source>
        <dbReference type="Google" id="ProtNLM"/>
    </source>
</evidence>
<dbReference type="GO" id="GO:0006811">
    <property type="term" value="P:monoatomic ion transport"/>
    <property type="evidence" value="ECO:0007669"/>
    <property type="project" value="InterPro"/>
</dbReference>
<protein>
    <recommendedName>
        <fullName evidence="3">Ion channel CASTOR</fullName>
    </recommendedName>
</protein>
<sequence length="260" mass="29701">MIVVLDAFLAPCSELWMFNDVPENEREKKLIDGGLDLSRLVNISLVNREGNAVIRRHLESLPLESFDSILILADESVEDSAIQADSRSLATLLLIRDIQAKRLPYREAMVTSVQRGSFSQGSWIGEMQQASDKSVIISEILDPRTKNLLSMSKISDYVLSNELVSMALAMVAEDRQINHVLEELFAEEGNELQIREADLYLREGEELSFYEIMLRARQRKEIVIGYRLYNAERAVINPPAKAERRRWSVKDMFVVIAEKE</sequence>
<dbReference type="PANTHER" id="PTHR31563">
    <property type="entry name" value="ION CHANNEL POLLUX-RELATED"/>
    <property type="match status" value="1"/>
</dbReference>
<comment type="caution">
    <text evidence="1">The sequence shown here is derived from an EMBL/GenBank/DDBJ whole genome shotgun (WGS) entry which is preliminary data.</text>
</comment>
<dbReference type="AlphaFoldDB" id="A0AAV0K398"/>
<keyword evidence="2" id="KW-1185">Reference proteome</keyword>
<gene>
    <name evidence="1" type="ORF">LITE_LOCUS16593</name>
</gene>
<proteinExistence type="predicted"/>
<dbReference type="EMBL" id="CAMGYJ010000005">
    <property type="protein sequence ID" value="CAI0415334.1"/>
    <property type="molecule type" value="Genomic_DNA"/>
</dbReference>
<evidence type="ECO:0000313" key="1">
    <source>
        <dbReference type="EMBL" id="CAI0415334.1"/>
    </source>
</evidence>
<evidence type="ECO:0000313" key="2">
    <source>
        <dbReference type="Proteomes" id="UP001154282"/>
    </source>
</evidence>